<dbReference type="PANTHER" id="PTHR21666">
    <property type="entry name" value="PEPTIDASE-RELATED"/>
    <property type="match status" value="1"/>
</dbReference>
<dbReference type="PROSITE" id="PS51782">
    <property type="entry name" value="LYSM"/>
    <property type="match status" value="2"/>
</dbReference>
<dbReference type="EMBL" id="UXAT02000008">
    <property type="protein sequence ID" value="VUX45821.1"/>
    <property type="molecule type" value="Genomic_DNA"/>
</dbReference>
<dbReference type="Pfam" id="PF01551">
    <property type="entry name" value="Peptidase_M23"/>
    <property type="match status" value="1"/>
</dbReference>
<sequence>MVITVALARLCRIAGVLGILLLAGCGWVEIGTPETGADAGPRATRPRLPAPEPRPDAAHLPPVPVEPKRIRVQPGDTIESLAFKHGVSVQAMIEANALGAAPALTPGQTLLVPAEPEHVVRQGETLPAIARRYRIDPAVLAAENGLTQPYAVHKGQRLRVPAAAASPGGAAATASTAATGPTAIAAPGPAVKRVPAVATAKPADVDGANETEAQTSEAQETAALPSVQAVPAAPAGSGKGFIWPVKGKVISAFGPKGAGLHNDGINIAARKGAAVRAVENGVVAYVGNELRAFGNLVLIKHSDGWVSTYAHAEEILVARGDRVRKGQVIARVGSSGNAREPQLHFELRRGKNAVDPLEYLPRGKA</sequence>
<name>A0A564WC10_9PROT</name>
<reference evidence="4" key="1">
    <citation type="submission" date="2018-11" db="EMBL/GenBank/DDBJ databases">
        <authorList>
            <person name="Onetto C."/>
        </authorList>
    </citation>
    <scope>NUCLEOTIDE SEQUENCE [LARGE SCALE GENOMIC DNA]</scope>
</reference>
<organism evidence="4 5">
    <name type="scientific">Candidatus Defluviicoccus seviourii</name>
    <dbReference type="NCBI Taxonomy" id="2565273"/>
    <lineage>
        <taxon>Bacteria</taxon>
        <taxon>Pseudomonadati</taxon>
        <taxon>Pseudomonadota</taxon>
        <taxon>Alphaproteobacteria</taxon>
        <taxon>Rhodospirillales</taxon>
        <taxon>Rhodospirillaceae</taxon>
        <taxon>Defluviicoccus</taxon>
    </lineage>
</organism>
<evidence type="ECO:0000259" key="3">
    <source>
        <dbReference type="PROSITE" id="PS51782"/>
    </source>
</evidence>
<comment type="caution">
    <text evidence="4">The sequence shown here is derived from an EMBL/GenBank/DDBJ whole genome shotgun (WGS) entry which is preliminary data.</text>
</comment>
<feature type="region of interest" description="Disordered" evidence="2">
    <location>
        <begin position="33"/>
        <end position="63"/>
    </location>
</feature>
<evidence type="ECO:0000256" key="1">
    <source>
        <dbReference type="ARBA" id="ARBA00038420"/>
    </source>
</evidence>
<evidence type="ECO:0000313" key="4">
    <source>
        <dbReference type="EMBL" id="VUX45821.1"/>
    </source>
</evidence>
<evidence type="ECO:0000256" key="2">
    <source>
        <dbReference type="SAM" id="MobiDB-lite"/>
    </source>
</evidence>
<dbReference type="Gene3D" id="2.70.70.10">
    <property type="entry name" value="Glucose Permease (Domain IIA)"/>
    <property type="match status" value="1"/>
</dbReference>
<gene>
    <name evidence="4" type="ORF">DF3PA_160007</name>
</gene>
<dbReference type="InterPro" id="IPR016047">
    <property type="entry name" value="M23ase_b-sheet_dom"/>
</dbReference>
<dbReference type="PANTHER" id="PTHR21666:SF263">
    <property type="entry name" value="MUREIN HYDROLASE ACTIVATOR NLPD"/>
    <property type="match status" value="1"/>
</dbReference>
<dbReference type="AlphaFoldDB" id="A0A564WC10"/>
<proteinExistence type="inferred from homology"/>
<dbReference type="Pfam" id="PF01476">
    <property type="entry name" value="LysM"/>
    <property type="match status" value="2"/>
</dbReference>
<evidence type="ECO:0000313" key="5">
    <source>
        <dbReference type="Proteomes" id="UP000326641"/>
    </source>
</evidence>
<dbReference type="SUPFAM" id="SSF51261">
    <property type="entry name" value="Duplicated hybrid motif"/>
    <property type="match status" value="1"/>
</dbReference>
<dbReference type="InterPro" id="IPR011055">
    <property type="entry name" value="Dup_hybrid_motif"/>
</dbReference>
<comment type="similarity">
    <text evidence="1">Belongs to the E.coli NlpD/Haemophilus LppB family.</text>
</comment>
<dbReference type="InterPro" id="IPR018392">
    <property type="entry name" value="LysM"/>
</dbReference>
<dbReference type="InterPro" id="IPR036779">
    <property type="entry name" value="LysM_dom_sf"/>
</dbReference>
<protein>
    <recommendedName>
        <fullName evidence="3">LysM domain-containing protein</fullName>
    </recommendedName>
</protein>
<feature type="compositionally biased region" description="Low complexity" evidence="2">
    <location>
        <begin position="210"/>
        <end position="222"/>
    </location>
</feature>
<dbReference type="SUPFAM" id="SSF54106">
    <property type="entry name" value="LysM domain"/>
    <property type="match status" value="2"/>
</dbReference>
<keyword evidence="5" id="KW-1185">Reference proteome</keyword>
<dbReference type="CDD" id="cd00118">
    <property type="entry name" value="LysM"/>
    <property type="match status" value="2"/>
</dbReference>
<dbReference type="SMART" id="SM00257">
    <property type="entry name" value="LysM"/>
    <property type="match status" value="2"/>
</dbReference>
<feature type="domain" description="LysM" evidence="3">
    <location>
        <begin position="116"/>
        <end position="160"/>
    </location>
</feature>
<dbReference type="CDD" id="cd12797">
    <property type="entry name" value="M23_peptidase"/>
    <property type="match status" value="1"/>
</dbReference>
<dbReference type="Gene3D" id="3.10.350.10">
    <property type="entry name" value="LysM domain"/>
    <property type="match status" value="2"/>
</dbReference>
<dbReference type="InterPro" id="IPR050570">
    <property type="entry name" value="Cell_wall_metabolism_enzyme"/>
</dbReference>
<accession>A0A564WC10</accession>
<dbReference type="Proteomes" id="UP000326641">
    <property type="component" value="Unassembled WGS sequence"/>
</dbReference>
<feature type="domain" description="LysM" evidence="3">
    <location>
        <begin position="68"/>
        <end position="112"/>
    </location>
</feature>
<feature type="region of interest" description="Disordered" evidence="2">
    <location>
        <begin position="202"/>
        <end position="222"/>
    </location>
</feature>
<dbReference type="GO" id="GO:0004222">
    <property type="term" value="F:metalloendopeptidase activity"/>
    <property type="evidence" value="ECO:0007669"/>
    <property type="project" value="TreeGrafter"/>
</dbReference>